<gene>
    <name evidence="2" type="ORF">SK854_06195</name>
</gene>
<sequence>MDRRDHRTPREEASSGHQDLAAPPISDRAAAPFLMKVFDPARYPLASRVGNAV</sequence>
<dbReference type="EMBL" id="JAXAVU010000004">
    <property type="protein sequence ID" value="MDX8141692.1"/>
    <property type="molecule type" value="Genomic_DNA"/>
</dbReference>
<feature type="region of interest" description="Disordered" evidence="1">
    <location>
        <begin position="1"/>
        <end position="25"/>
    </location>
</feature>
<comment type="caution">
    <text evidence="2">The sequence shown here is derived from an EMBL/GenBank/DDBJ whole genome shotgun (WGS) entry which is preliminary data.</text>
</comment>
<reference evidence="2 3" key="1">
    <citation type="submission" date="2023-11" db="EMBL/GenBank/DDBJ databases">
        <title>Lentzea sokolovensis, sp. nov., Lentzea kristufkii, sp. nov., and Lentzea miocenensis, sp. nov., rare actinobacteria from Sokolov Coal Basin, Miocene lacustrine sediment, Czech Republic.</title>
        <authorList>
            <person name="Lara A."/>
            <person name="Kotroba L."/>
            <person name="Nouioui I."/>
            <person name="Neumann-Schaal M."/>
            <person name="Mast Y."/>
            <person name="Chronakova A."/>
        </authorList>
    </citation>
    <scope>NUCLEOTIDE SEQUENCE [LARGE SCALE GENOMIC DNA]</scope>
    <source>
        <strain evidence="2 3">BCCO 10_0061</strain>
    </source>
</reference>
<organism evidence="2 3">
    <name type="scientific">Lentzea sokolovensis</name>
    <dbReference type="NCBI Taxonomy" id="3095429"/>
    <lineage>
        <taxon>Bacteria</taxon>
        <taxon>Bacillati</taxon>
        <taxon>Actinomycetota</taxon>
        <taxon>Actinomycetes</taxon>
        <taxon>Pseudonocardiales</taxon>
        <taxon>Pseudonocardiaceae</taxon>
        <taxon>Lentzea</taxon>
    </lineage>
</organism>
<evidence type="ECO:0000313" key="2">
    <source>
        <dbReference type="EMBL" id="MDX8141692.1"/>
    </source>
</evidence>
<accession>A0ABU4UR99</accession>
<protein>
    <submittedName>
        <fullName evidence="2">Uncharacterized protein</fullName>
    </submittedName>
</protein>
<name>A0ABU4UR99_9PSEU</name>
<dbReference type="Proteomes" id="UP001285352">
    <property type="component" value="Unassembled WGS sequence"/>
</dbReference>
<keyword evidence="3" id="KW-1185">Reference proteome</keyword>
<evidence type="ECO:0000256" key="1">
    <source>
        <dbReference type="SAM" id="MobiDB-lite"/>
    </source>
</evidence>
<feature type="compositionally biased region" description="Basic and acidic residues" evidence="1">
    <location>
        <begin position="1"/>
        <end position="14"/>
    </location>
</feature>
<dbReference type="RefSeq" id="WP_319974012.1">
    <property type="nucleotide sequence ID" value="NZ_JAXAVU010000004.1"/>
</dbReference>
<proteinExistence type="predicted"/>
<evidence type="ECO:0000313" key="3">
    <source>
        <dbReference type="Proteomes" id="UP001285352"/>
    </source>
</evidence>